<evidence type="ECO:0000256" key="1">
    <source>
        <dbReference type="ARBA" id="ARBA00022679"/>
    </source>
</evidence>
<dbReference type="GO" id="GO:0008887">
    <property type="term" value="F:glycerate kinase activity"/>
    <property type="evidence" value="ECO:0007669"/>
    <property type="project" value="InterPro"/>
</dbReference>
<dbReference type="AlphaFoldDB" id="A0A7C3ZDH9"/>
<dbReference type="FunFam" id="3.40.1480.10:FF:000002">
    <property type="entry name" value="Glycerate kinase"/>
    <property type="match status" value="1"/>
</dbReference>
<evidence type="ECO:0000259" key="6">
    <source>
        <dbReference type="Pfam" id="PF13660"/>
    </source>
</evidence>
<dbReference type="InterPro" id="IPR037035">
    <property type="entry name" value="GK-like_C_sf"/>
</dbReference>
<comment type="caution">
    <text evidence="7">The sequence shown here is derived from an EMBL/GenBank/DDBJ whole genome shotgun (WGS) entry which is preliminary data.</text>
</comment>
<protein>
    <submittedName>
        <fullName evidence="7">Glycerate kinase</fullName>
    </submittedName>
</protein>
<feature type="domain" description="MOFRL-associated" evidence="6">
    <location>
        <begin position="15"/>
        <end position="256"/>
    </location>
</feature>
<dbReference type="InterPro" id="IPR025286">
    <property type="entry name" value="MOFRL_assoc_dom"/>
</dbReference>
<evidence type="ECO:0000259" key="5">
    <source>
        <dbReference type="Pfam" id="PF05161"/>
    </source>
</evidence>
<dbReference type="FunFam" id="3.40.50.10180:FF:000001">
    <property type="entry name" value="Glycerate kinase"/>
    <property type="match status" value="1"/>
</dbReference>
<evidence type="ECO:0000256" key="3">
    <source>
        <dbReference type="ARBA" id="ARBA00022777"/>
    </source>
</evidence>
<dbReference type="Gene3D" id="3.40.50.10180">
    <property type="entry name" value="Glycerate kinase, MOFRL-like N-terminal domain"/>
    <property type="match status" value="1"/>
</dbReference>
<dbReference type="PANTHER" id="PTHR12227:SF0">
    <property type="entry name" value="GLYCERATE KINASE"/>
    <property type="match status" value="1"/>
</dbReference>
<dbReference type="EMBL" id="DTMF01000354">
    <property type="protein sequence ID" value="HGF35612.1"/>
    <property type="molecule type" value="Genomic_DNA"/>
</dbReference>
<dbReference type="Gene3D" id="3.40.1480.10">
    <property type="entry name" value="MOFRL domain"/>
    <property type="match status" value="1"/>
</dbReference>
<dbReference type="GO" id="GO:0005737">
    <property type="term" value="C:cytoplasm"/>
    <property type="evidence" value="ECO:0007669"/>
    <property type="project" value="TreeGrafter"/>
</dbReference>
<gene>
    <name evidence="7" type="ORF">ENW96_14735</name>
</gene>
<dbReference type="InterPro" id="IPR007835">
    <property type="entry name" value="MOFRL"/>
</dbReference>
<dbReference type="SUPFAM" id="SSF82544">
    <property type="entry name" value="GckA/TtuD-like"/>
    <property type="match status" value="1"/>
</dbReference>
<proteinExistence type="predicted"/>
<sequence>MLPDDSRLAELREHALAIVQAALRAVEPREAVLRSLQRAGRVLRLVSGKKPVKRFDLEKIDHIYIVGAGKASAPMAAAVEEVLGDRLSEGVVVVKTGHGLKLRKTTVLEASHPIPDEAGLAAAQKIKALLEQAGPHDLVFSVISGGGSALLPLPAPGLSLADKQTVTRMLLGCGASIHEINAVRKHLSQVKGGQLARAAAPAAVVNLMLSDVVGDDLDTIASGPFVPDRSTFQEIAAIFARYELTERIPAAVRDYVERGAAGERTETPKPGAKEFERVINLIVGSNYQALLAAAGAARQAGFRPLILSSYVTGETREVAKVHAALAKEVRASGHPVRPPACLISGGATTVTLKGRGKGGRNQEFALAAALELEGWQDILLFSAGTDGTDGNTDAAGAMADGRTCTRARQAGLSPSRHLDDNDSYPFFARLGDLVITGPTRTNVMDIHLVMVK</sequence>
<dbReference type="Pfam" id="PF05161">
    <property type="entry name" value="MOFRL"/>
    <property type="match status" value="1"/>
</dbReference>
<evidence type="ECO:0000256" key="2">
    <source>
        <dbReference type="ARBA" id="ARBA00022741"/>
    </source>
</evidence>
<feature type="domain" description="MOFRL" evidence="5">
    <location>
        <begin position="340"/>
        <end position="445"/>
    </location>
</feature>
<reference evidence="7" key="1">
    <citation type="journal article" date="2020" name="mSystems">
        <title>Genome- and Community-Level Interaction Insights into Carbon Utilization and Element Cycling Functions of Hydrothermarchaeota in Hydrothermal Sediment.</title>
        <authorList>
            <person name="Zhou Z."/>
            <person name="Liu Y."/>
            <person name="Xu W."/>
            <person name="Pan J."/>
            <person name="Luo Z.H."/>
            <person name="Li M."/>
        </authorList>
    </citation>
    <scope>NUCLEOTIDE SEQUENCE [LARGE SCALE GENOMIC DNA]</scope>
    <source>
        <strain evidence="7">SpSt-897</strain>
    </source>
</reference>
<evidence type="ECO:0000313" key="7">
    <source>
        <dbReference type="EMBL" id="HGF35612.1"/>
    </source>
</evidence>
<keyword evidence="2" id="KW-0547">Nucleotide-binding</keyword>
<dbReference type="GO" id="GO:0005524">
    <property type="term" value="F:ATP binding"/>
    <property type="evidence" value="ECO:0007669"/>
    <property type="project" value="UniProtKB-KW"/>
</dbReference>
<keyword evidence="4" id="KW-0067">ATP-binding</keyword>
<organism evidence="7">
    <name type="scientific">Desulfobacca acetoxidans</name>
    <dbReference type="NCBI Taxonomy" id="60893"/>
    <lineage>
        <taxon>Bacteria</taxon>
        <taxon>Pseudomonadati</taxon>
        <taxon>Thermodesulfobacteriota</taxon>
        <taxon>Desulfobaccia</taxon>
        <taxon>Desulfobaccales</taxon>
        <taxon>Desulfobaccaceae</taxon>
        <taxon>Desulfobacca</taxon>
    </lineage>
</organism>
<name>A0A7C3ZDH9_9BACT</name>
<accession>A0A7C3ZDH9</accession>
<dbReference type="PANTHER" id="PTHR12227">
    <property type="entry name" value="GLYCERATE KINASE"/>
    <property type="match status" value="1"/>
</dbReference>
<dbReference type="InterPro" id="IPR038614">
    <property type="entry name" value="GK_N_sf"/>
</dbReference>
<dbReference type="InterPro" id="IPR039760">
    <property type="entry name" value="MOFRL_protein"/>
</dbReference>
<dbReference type="Pfam" id="PF13660">
    <property type="entry name" value="DUF4147"/>
    <property type="match status" value="1"/>
</dbReference>
<keyword evidence="1" id="KW-0808">Transferase</keyword>
<keyword evidence="3 7" id="KW-0418">Kinase</keyword>
<evidence type="ECO:0000256" key="4">
    <source>
        <dbReference type="ARBA" id="ARBA00022840"/>
    </source>
</evidence>